<name>A0A3S9QK42_9ACTO</name>
<dbReference type="Proteomes" id="UP000275951">
    <property type="component" value="Chromosome"/>
</dbReference>
<dbReference type="EMBL" id="CP033905">
    <property type="protein sequence ID" value="AZR06371.1"/>
    <property type="molecule type" value="Genomic_DNA"/>
</dbReference>
<gene>
    <name evidence="1" type="ORF">EBQ10_03060</name>
</gene>
<proteinExistence type="predicted"/>
<sequence length="123" mass="13976">MLRRITAKAIIHRAPTGIDENGYPLNTGAWETWERVEWPVFSIGPREYEEQFAKGRRTVTARLRVSCPLGSPRPTPDDVVTIPGLEDGGPFSVDGEPQVWEKNPITTITRYAGVVVYLERRRR</sequence>
<accession>A0A3S9QK42</accession>
<evidence type="ECO:0000313" key="1">
    <source>
        <dbReference type="EMBL" id="AZR06371.1"/>
    </source>
</evidence>
<reference evidence="1 2" key="1">
    <citation type="submission" date="2018-11" db="EMBL/GenBank/DDBJ databases">
        <title>Multidrug-resistant genes are associated with an 42-kb island TGI1 carrying a complex class 1 integron in a Trueperella pyogenes.</title>
        <authorList>
            <person name="Dong W."/>
        </authorList>
    </citation>
    <scope>NUCLEOTIDE SEQUENCE [LARGE SCALE GENOMIC DNA]</scope>
    <source>
        <strain evidence="1 2">TP4</strain>
    </source>
</reference>
<protein>
    <submittedName>
        <fullName evidence="1">Uncharacterized protein</fullName>
    </submittedName>
</protein>
<dbReference type="AlphaFoldDB" id="A0A3S9QK42"/>
<evidence type="ECO:0000313" key="2">
    <source>
        <dbReference type="Proteomes" id="UP000275951"/>
    </source>
</evidence>
<organism evidence="1 2">
    <name type="scientific">Trueperella pyogenes</name>
    <dbReference type="NCBI Taxonomy" id="1661"/>
    <lineage>
        <taxon>Bacteria</taxon>
        <taxon>Bacillati</taxon>
        <taxon>Actinomycetota</taxon>
        <taxon>Actinomycetes</taxon>
        <taxon>Actinomycetales</taxon>
        <taxon>Actinomycetaceae</taxon>
        <taxon>Trueperella</taxon>
    </lineage>
</organism>
<dbReference type="RefSeq" id="WP_126919880.1">
    <property type="nucleotide sequence ID" value="NZ_CP033905.1"/>
</dbReference>